<reference evidence="8" key="1">
    <citation type="journal article" date="2014" name="Int. J. Syst. Evol. Microbiol.">
        <title>Complete genome sequence of Corynebacterium casei LMG S-19264T (=DSM 44701T), isolated from a smear-ripened cheese.</title>
        <authorList>
            <consortium name="US DOE Joint Genome Institute (JGI-PGF)"/>
            <person name="Walter F."/>
            <person name="Albersmeier A."/>
            <person name="Kalinowski J."/>
            <person name="Ruckert C."/>
        </authorList>
    </citation>
    <scope>NUCLEOTIDE SEQUENCE</scope>
    <source>
        <strain evidence="8">JCM 4386</strain>
    </source>
</reference>
<dbReference type="EMBL" id="BMTL01000045">
    <property type="protein sequence ID" value="GGS24763.1"/>
    <property type="molecule type" value="Genomic_DNA"/>
</dbReference>
<dbReference type="InterPro" id="IPR046373">
    <property type="entry name" value="Acyl-CoA_Oxase/DH_mid-dom_sf"/>
</dbReference>
<evidence type="ECO:0000256" key="2">
    <source>
        <dbReference type="ARBA" id="ARBA00009347"/>
    </source>
</evidence>
<dbReference type="GO" id="GO:0003995">
    <property type="term" value="F:acyl-CoA dehydrogenase activity"/>
    <property type="evidence" value="ECO:0007669"/>
    <property type="project" value="TreeGrafter"/>
</dbReference>
<dbReference type="PANTHER" id="PTHR43884">
    <property type="entry name" value="ACYL-COA DEHYDROGENASE"/>
    <property type="match status" value="1"/>
</dbReference>
<evidence type="ECO:0000256" key="4">
    <source>
        <dbReference type="ARBA" id="ARBA00022827"/>
    </source>
</evidence>
<dbReference type="Gene3D" id="2.40.110.10">
    <property type="entry name" value="Butyryl-CoA Dehydrogenase, subunit A, domain 2"/>
    <property type="match status" value="1"/>
</dbReference>
<reference evidence="8" key="2">
    <citation type="submission" date="2020-09" db="EMBL/GenBank/DDBJ databases">
        <authorList>
            <person name="Sun Q."/>
            <person name="Ohkuma M."/>
        </authorList>
    </citation>
    <scope>NUCLEOTIDE SEQUENCE</scope>
    <source>
        <strain evidence="8">JCM 4386</strain>
    </source>
</reference>
<keyword evidence="4" id="KW-0274">FAD</keyword>
<comment type="caution">
    <text evidence="8">The sequence shown here is derived from an EMBL/GenBank/DDBJ whole genome shotgun (WGS) entry which is preliminary data.</text>
</comment>
<dbReference type="InterPro" id="IPR009075">
    <property type="entry name" value="AcylCo_DH/oxidase_C"/>
</dbReference>
<dbReference type="PANTHER" id="PTHR43884:SF20">
    <property type="entry name" value="ACYL-COA DEHYDROGENASE FADE28"/>
    <property type="match status" value="1"/>
</dbReference>
<dbReference type="Proteomes" id="UP000606194">
    <property type="component" value="Unassembled WGS sequence"/>
</dbReference>
<keyword evidence="3" id="KW-0285">Flavoprotein</keyword>
<proteinExistence type="inferred from homology"/>
<dbReference type="Pfam" id="PF00441">
    <property type="entry name" value="Acyl-CoA_dh_1"/>
    <property type="match status" value="1"/>
</dbReference>
<keyword evidence="9" id="KW-1185">Reference proteome</keyword>
<evidence type="ECO:0000259" key="6">
    <source>
        <dbReference type="Pfam" id="PF00441"/>
    </source>
</evidence>
<dbReference type="Pfam" id="PF02771">
    <property type="entry name" value="Acyl-CoA_dh_N"/>
    <property type="match status" value="1"/>
</dbReference>
<dbReference type="GO" id="GO:0050660">
    <property type="term" value="F:flavin adenine dinucleotide binding"/>
    <property type="evidence" value="ECO:0007669"/>
    <property type="project" value="InterPro"/>
</dbReference>
<dbReference type="InterPro" id="IPR037069">
    <property type="entry name" value="AcylCoA_DH/ox_N_sf"/>
</dbReference>
<evidence type="ECO:0000256" key="1">
    <source>
        <dbReference type="ARBA" id="ARBA00001974"/>
    </source>
</evidence>
<name>A0A918LAV8_9ACTN</name>
<evidence type="ECO:0000259" key="7">
    <source>
        <dbReference type="Pfam" id="PF02771"/>
    </source>
</evidence>
<dbReference type="InterPro" id="IPR013786">
    <property type="entry name" value="AcylCoA_DH/ox_N"/>
</dbReference>
<sequence length="375" mass="40138">MRFELTADQRLLQTATADYLEKSAPLGVIRALHDEGRTFDRDTWRRGAELGWTSLVVPEETGGGSVSGEGVVDATVIAEQFGRGCAPGPLAVVNVVAAALAEAAGADRHAGLLGRLLDGSMVAAWACCAPGRGWDPEAGAIEARPDGDGYVLDGTHDGVEHGGDADAFLVLAHTPEGLSQFVVERDADGVSVLPLESLDMVRGFARVDYAGVRVPATALVGAAGGAAAAVERQFQLAVVLQCAELVGVVERVLEFTRQWMFDRYSFGRPLASYQELKHRMADMTLWSESGQATMAAAARAVQERRADAGELVSVAKSYLGQRATDIIQDCVQLHGGLGVTWEHDIHIYLRRATVNRLMWGTPSAHRRRIADLLNV</sequence>
<comment type="similarity">
    <text evidence="2">Belongs to the acyl-CoA dehydrogenase family.</text>
</comment>
<dbReference type="RefSeq" id="WP_053744058.1">
    <property type="nucleotide sequence ID" value="NZ_BMTL01000045.1"/>
</dbReference>
<feature type="domain" description="Acyl-CoA dehydrogenase/oxidase C-terminal" evidence="6">
    <location>
        <begin position="228"/>
        <end position="371"/>
    </location>
</feature>
<dbReference type="Gene3D" id="1.10.540.10">
    <property type="entry name" value="Acyl-CoA dehydrogenase/oxidase, N-terminal domain"/>
    <property type="match status" value="1"/>
</dbReference>
<dbReference type="AlphaFoldDB" id="A0A918LAV8"/>
<dbReference type="Gene3D" id="1.20.140.10">
    <property type="entry name" value="Butyryl-CoA Dehydrogenase, subunit A, domain 3"/>
    <property type="match status" value="1"/>
</dbReference>
<protein>
    <submittedName>
        <fullName evidence="8">Acyl-CoA dehydrogenase</fullName>
    </submittedName>
</protein>
<accession>A0A918LAV8</accession>
<keyword evidence="5" id="KW-0560">Oxidoreductase</keyword>
<dbReference type="CDD" id="cd00567">
    <property type="entry name" value="ACAD"/>
    <property type="match status" value="1"/>
</dbReference>
<dbReference type="SUPFAM" id="SSF47203">
    <property type="entry name" value="Acyl-CoA dehydrogenase C-terminal domain-like"/>
    <property type="match status" value="1"/>
</dbReference>
<feature type="domain" description="Acyl-CoA dehydrogenase/oxidase N-terminal" evidence="7">
    <location>
        <begin position="6"/>
        <end position="119"/>
    </location>
</feature>
<dbReference type="InterPro" id="IPR009100">
    <property type="entry name" value="AcylCoA_DH/oxidase_NM_dom_sf"/>
</dbReference>
<dbReference type="InterPro" id="IPR036250">
    <property type="entry name" value="AcylCo_DH-like_C"/>
</dbReference>
<evidence type="ECO:0000313" key="8">
    <source>
        <dbReference type="EMBL" id="GGS24763.1"/>
    </source>
</evidence>
<evidence type="ECO:0000256" key="5">
    <source>
        <dbReference type="ARBA" id="ARBA00023002"/>
    </source>
</evidence>
<dbReference type="SUPFAM" id="SSF56645">
    <property type="entry name" value="Acyl-CoA dehydrogenase NM domain-like"/>
    <property type="match status" value="1"/>
</dbReference>
<gene>
    <name evidence="8" type="ORF">GCM10010269_74320</name>
</gene>
<organism evidence="8 9">
    <name type="scientific">Streptomyces humidus</name>
    <dbReference type="NCBI Taxonomy" id="52259"/>
    <lineage>
        <taxon>Bacteria</taxon>
        <taxon>Bacillati</taxon>
        <taxon>Actinomycetota</taxon>
        <taxon>Actinomycetes</taxon>
        <taxon>Kitasatosporales</taxon>
        <taxon>Streptomycetaceae</taxon>
        <taxon>Streptomyces</taxon>
    </lineage>
</organism>
<comment type="cofactor">
    <cofactor evidence="1">
        <name>FAD</name>
        <dbReference type="ChEBI" id="CHEBI:57692"/>
    </cofactor>
</comment>
<evidence type="ECO:0000256" key="3">
    <source>
        <dbReference type="ARBA" id="ARBA00022630"/>
    </source>
</evidence>
<evidence type="ECO:0000313" key="9">
    <source>
        <dbReference type="Proteomes" id="UP000606194"/>
    </source>
</evidence>